<proteinExistence type="predicted"/>
<dbReference type="AlphaFoldDB" id="R9LJ79"/>
<dbReference type="SUPFAM" id="SSF53474">
    <property type="entry name" value="alpha/beta-Hydrolases"/>
    <property type="match status" value="1"/>
</dbReference>
<gene>
    <name evidence="2" type="ORF">C812_00220</name>
</gene>
<dbReference type="InterPro" id="IPR000639">
    <property type="entry name" value="Epox_hydrolase-like"/>
</dbReference>
<comment type="caution">
    <text evidence="2">The sequence shown here is derived from an EMBL/GenBank/DDBJ whole genome shotgun (WGS) entry which is preliminary data.</text>
</comment>
<dbReference type="STRING" id="1235795.C812_00220"/>
<dbReference type="Pfam" id="PF00561">
    <property type="entry name" value="Abhydrolase_1"/>
    <property type="match status" value="1"/>
</dbReference>
<accession>R9LJ79</accession>
<dbReference type="PATRIC" id="fig|1235795.3.peg.210"/>
<protein>
    <recommendedName>
        <fullName evidence="1">AB hydrolase-1 domain-containing protein</fullName>
    </recommendedName>
</protein>
<evidence type="ECO:0000313" key="3">
    <source>
        <dbReference type="Proteomes" id="UP000019598"/>
    </source>
</evidence>
<dbReference type="InterPro" id="IPR029058">
    <property type="entry name" value="AB_hydrolase_fold"/>
</dbReference>
<dbReference type="PRINTS" id="PR00412">
    <property type="entry name" value="EPOXHYDRLASE"/>
</dbReference>
<evidence type="ECO:0000259" key="1">
    <source>
        <dbReference type="Pfam" id="PF00561"/>
    </source>
</evidence>
<dbReference type="InterPro" id="IPR050266">
    <property type="entry name" value="AB_hydrolase_sf"/>
</dbReference>
<dbReference type="Gene3D" id="3.40.50.1820">
    <property type="entry name" value="alpha/beta hydrolase"/>
    <property type="match status" value="1"/>
</dbReference>
<dbReference type="InterPro" id="IPR000073">
    <property type="entry name" value="AB_hydrolase_1"/>
</dbReference>
<reference evidence="2 3" key="1">
    <citation type="submission" date="2013-04" db="EMBL/GenBank/DDBJ databases">
        <title>The Genome Sequence of Paenibacillus barengoltzii G22.</title>
        <authorList>
            <consortium name="The Broad Institute Genomics Platform"/>
            <consortium name="The Broad Institute Genome Sequencing Center for Infectious Disease"/>
            <person name="Earl A."/>
            <person name="Xavier R."/>
            <person name="Elson C."/>
            <person name="Duck W."/>
            <person name="Walker B."/>
            <person name="Young S."/>
            <person name="Zeng Q."/>
            <person name="Gargeya S."/>
            <person name="Fitzgerald M."/>
            <person name="Haas B."/>
            <person name="Abouelleil A."/>
            <person name="Allen A.W."/>
            <person name="Alvarado L."/>
            <person name="Arachchi H.M."/>
            <person name="Berlin A.M."/>
            <person name="Chapman S.B."/>
            <person name="Gainer-Dewar J."/>
            <person name="Goldberg J."/>
            <person name="Griggs A."/>
            <person name="Gujja S."/>
            <person name="Hansen M."/>
            <person name="Howarth C."/>
            <person name="Imamovic A."/>
            <person name="Ireland A."/>
            <person name="Larimer J."/>
            <person name="McCowan C."/>
            <person name="Murphy C."/>
            <person name="Pearson M."/>
            <person name="Poon T.W."/>
            <person name="Priest M."/>
            <person name="Roberts A."/>
            <person name="Saif S."/>
            <person name="Shea T."/>
            <person name="Sisk P."/>
            <person name="Sykes S."/>
            <person name="Wortman J."/>
            <person name="Nusbaum C."/>
            <person name="Birren B."/>
        </authorList>
    </citation>
    <scope>NUCLEOTIDE SEQUENCE [LARGE SCALE GENOMIC DNA]</scope>
    <source>
        <strain evidence="2 3">G22</strain>
    </source>
</reference>
<dbReference type="PRINTS" id="PR00111">
    <property type="entry name" value="ABHYDROLASE"/>
</dbReference>
<dbReference type="PANTHER" id="PTHR43798:SF33">
    <property type="entry name" value="HYDROLASE, PUTATIVE (AFU_ORTHOLOGUE AFUA_2G14860)-RELATED"/>
    <property type="match status" value="1"/>
</dbReference>
<dbReference type="GO" id="GO:0016020">
    <property type="term" value="C:membrane"/>
    <property type="evidence" value="ECO:0007669"/>
    <property type="project" value="TreeGrafter"/>
</dbReference>
<evidence type="ECO:0000313" key="2">
    <source>
        <dbReference type="EMBL" id="EOS58785.1"/>
    </source>
</evidence>
<dbReference type="EMBL" id="ASSZ01000004">
    <property type="protein sequence ID" value="EOS58785.1"/>
    <property type="molecule type" value="Genomic_DNA"/>
</dbReference>
<dbReference type="GO" id="GO:0003824">
    <property type="term" value="F:catalytic activity"/>
    <property type="evidence" value="ECO:0007669"/>
    <property type="project" value="InterPro"/>
</dbReference>
<sequence length="272" mass="29155">MGSVMDKVTVNGTTIAYEQQGQGETVVLLHGFCGSSAYWEKVQPLLAEQYQVIAPDLRGHGATTAPVGAYTIDQMADDVAALMEALGITKYTLLGHSMGGYTALSLAQRYPDRLNAFGLIHSTGFPDSEEAKEKRLQAVSRIRSEGITHFVDGLVPGLFAPDNVSKLGAEVDRVKEIGYKTPPQGATGAALAMRERPDRRDVMESTALPLLLVAGENDNVVPMARLFTTEGPNVTKAVIKGAGHMSMYEAPEQLTAVIADFMRSVTGKTVEV</sequence>
<dbReference type="Proteomes" id="UP000019598">
    <property type="component" value="Unassembled WGS sequence"/>
</dbReference>
<dbReference type="PANTHER" id="PTHR43798">
    <property type="entry name" value="MONOACYLGLYCEROL LIPASE"/>
    <property type="match status" value="1"/>
</dbReference>
<dbReference type="HOGENOM" id="CLU_020336_50_4_9"/>
<feature type="domain" description="AB hydrolase-1" evidence="1">
    <location>
        <begin position="25"/>
        <end position="251"/>
    </location>
</feature>
<organism evidence="2 3">
    <name type="scientific">Paenibacillus barengoltzii G22</name>
    <dbReference type="NCBI Taxonomy" id="1235795"/>
    <lineage>
        <taxon>Bacteria</taxon>
        <taxon>Bacillati</taxon>
        <taxon>Bacillota</taxon>
        <taxon>Bacilli</taxon>
        <taxon>Bacillales</taxon>
        <taxon>Paenibacillaceae</taxon>
        <taxon>Paenibacillus</taxon>
    </lineage>
</organism>
<name>R9LJ79_9BACL</name>